<organism evidence="2 3">
    <name type="scientific">Conidiobolus coronatus (strain ATCC 28846 / CBS 209.66 / NRRL 28638)</name>
    <name type="common">Delacroixia coronata</name>
    <dbReference type="NCBI Taxonomy" id="796925"/>
    <lineage>
        <taxon>Eukaryota</taxon>
        <taxon>Fungi</taxon>
        <taxon>Fungi incertae sedis</taxon>
        <taxon>Zoopagomycota</taxon>
        <taxon>Entomophthoromycotina</taxon>
        <taxon>Entomophthoromycetes</taxon>
        <taxon>Entomophthorales</taxon>
        <taxon>Ancylistaceae</taxon>
        <taxon>Conidiobolus</taxon>
    </lineage>
</organism>
<proteinExistence type="predicted"/>
<evidence type="ECO:0000313" key="3">
    <source>
        <dbReference type="Proteomes" id="UP000070444"/>
    </source>
</evidence>
<evidence type="ECO:0000313" key="2">
    <source>
        <dbReference type="EMBL" id="KXN72634.1"/>
    </source>
</evidence>
<dbReference type="EMBL" id="KQ964449">
    <property type="protein sequence ID" value="KXN72634.1"/>
    <property type="molecule type" value="Genomic_DNA"/>
</dbReference>
<dbReference type="OrthoDB" id="2439692at2759"/>
<dbReference type="AlphaFoldDB" id="A0A137PCA7"/>
<keyword evidence="3" id="KW-1185">Reference proteome</keyword>
<evidence type="ECO:0000259" key="1">
    <source>
        <dbReference type="Pfam" id="PF24808"/>
    </source>
</evidence>
<gene>
    <name evidence="2" type="ORF">CONCODRAFT_83913</name>
</gene>
<protein>
    <recommendedName>
        <fullName evidence="1">DUF7707 domain-containing protein</fullName>
    </recommendedName>
</protein>
<dbReference type="PANTHER" id="PTHR38118:SF2">
    <property type="entry name" value="CDP-ALCOHOL PHOSPHATIDYLTRANSFERASE PROTEIN"/>
    <property type="match status" value="1"/>
</dbReference>
<dbReference type="InterPro" id="IPR056124">
    <property type="entry name" value="DUF7707"/>
</dbReference>
<dbReference type="Pfam" id="PF24808">
    <property type="entry name" value="DUF7707"/>
    <property type="match status" value="1"/>
</dbReference>
<sequence>MKFNYLITLVALYNCQTSDDDVRNATCESNINTCSTICANNNSTATVNKCDPQTYNFQCTCKNYTPPQDMNTFPAAYQACYDKKSDCVSKCGGDSSCSTQCAATYQCIAKDVNDGKTAKPPTSSTKTSSQTSAPNINAASNLSPLFAATTIAILLMSV</sequence>
<name>A0A137PCA7_CONC2</name>
<dbReference type="PANTHER" id="PTHR38118">
    <property type="entry name" value="ANCHORED CELL WALL PROTEIN 11-RELATED"/>
    <property type="match status" value="1"/>
</dbReference>
<feature type="domain" description="DUF7707" evidence="1">
    <location>
        <begin position="17"/>
        <end position="110"/>
    </location>
</feature>
<accession>A0A137PCA7</accession>
<reference evidence="2 3" key="1">
    <citation type="journal article" date="2015" name="Genome Biol. Evol.">
        <title>Phylogenomic analyses indicate that early fungi evolved digesting cell walls of algal ancestors of land plants.</title>
        <authorList>
            <person name="Chang Y."/>
            <person name="Wang S."/>
            <person name="Sekimoto S."/>
            <person name="Aerts A.L."/>
            <person name="Choi C."/>
            <person name="Clum A."/>
            <person name="LaButti K.M."/>
            <person name="Lindquist E.A."/>
            <person name="Yee Ngan C."/>
            <person name="Ohm R.A."/>
            <person name="Salamov A.A."/>
            <person name="Grigoriev I.V."/>
            <person name="Spatafora J.W."/>
            <person name="Berbee M.L."/>
        </authorList>
    </citation>
    <scope>NUCLEOTIDE SEQUENCE [LARGE SCALE GENOMIC DNA]</scope>
    <source>
        <strain evidence="2 3">NRRL 28638</strain>
    </source>
</reference>
<dbReference type="Proteomes" id="UP000070444">
    <property type="component" value="Unassembled WGS sequence"/>
</dbReference>